<dbReference type="AlphaFoldDB" id="A0A674IE48"/>
<dbReference type="GO" id="GO:0030246">
    <property type="term" value="F:carbohydrate binding"/>
    <property type="evidence" value="ECO:0007669"/>
    <property type="project" value="UniProtKB-KW"/>
</dbReference>
<name>A0A674IE48_9SAUR</name>
<dbReference type="InterPro" id="IPR001304">
    <property type="entry name" value="C-type_lectin-like"/>
</dbReference>
<sequence length="178" mass="20184">DGSTCVCPDAAVWGKLLQSQTQHNCWICGQTRPLTLSPPVVTSKPHVADLGVRGETACPNGWVVFQGKCYYFSEAEGNWTYSWSNCSSLGASLAGIDTQQDMDFMLRYRSPRDHWFGLWRERDLRPWRWVNGTEFNNWFHIGGGGECAYLKETKAISSSRCSMERHWICSKPHVCAKV</sequence>
<dbReference type="InParanoid" id="A0A674IE48"/>
<dbReference type="GeneTree" id="ENSGT00940000155319"/>
<evidence type="ECO:0000259" key="3">
    <source>
        <dbReference type="PROSITE" id="PS50041"/>
    </source>
</evidence>
<dbReference type="InterPro" id="IPR033992">
    <property type="entry name" value="NKR-like_CTLD"/>
</dbReference>
<keyword evidence="2" id="KW-0430">Lectin</keyword>
<feature type="domain" description="C-type lectin" evidence="3">
    <location>
        <begin position="65"/>
        <end position="170"/>
    </location>
</feature>
<comment type="subcellular location">
    <subcellularLocation>
        <location evidence="1">Cell membrane</location>
        <topology evidence="1">Single-pass type II membrane protein</topology>
    </subcellularLocation>
</comment>
<reference evidence="4" key="2">
    <citation type="submission" date="2025-09" db="UniProtKB">
        <authorList>
            <consortium name="Ensembl"/>
        </authorList>
    </citation>
    <scope>IDENTIFICATION</scope>
</reference>
<evidence type="ECO:0000256" key="2">
    <source>
        <dbReference type="ARBA" id="ARBA00022734"/>
    </source>
</evidence>
<dbReference type="InterPro" id="IPR050828">
    <property type="entry name" value="C-type_lectin/matrix_domain"/>
</dbReference>
<dbReference type="Pfam" id="PF00059">
    <property type="entry name" value="Lectin_C"/>
    <property type="match status" value="1"/>
</dbReference>
<protein>
    <recommendedName>
        <fullName evidence="3">C-type lectin domain-containing protein</fullName>
    </recommendedName>
</protein>
<dbReference type="PANTHER" id="PTHR45710:SF35">
    <property type="entry name" value="C-TYPE LECTIN DOMAIN FAMILY 2 MEMBER D"/>
    <property type="match status" value="1"/>
</dbReference>
<reference evidence="4" key="1">
    <citation type="submission" date="2025-08" db="UniProtKB">
        <authorList>
            <consortium name="Ensembl"/>
        </authorList>
    </citation>
    <scope>IDENTIFICATION</scope>
</reference>
<keyword evidence="5" id="KW-1185">Reference proteome</keyword>
<dbReference type="InterPro" id="IPR016186">
    <property type="entry name" value="C-type_lectin-like/link_sf"/>
</dbReference>
<dbReference type="GO" id="GO:0005886">
    <property type="term" value="C:plasma membrane"/>
    <property type="evidence" value="ECO:0007669"/>
    <property type="project" value="UniProtKB-SubCell"/>
</dbReference>
<evidence type="ECO:0000256" key="1">
    <source>
        <dbReference type="ARBA" id="ARBA00004401"/>
    </source>
</evidence>
<dbReference type="PROSITE" id="PS50041">
    <property type="entry name" value="C_TYPE_LECTIN_2"/>
    <property type="match status" value="1"/>
</dbReference>
<accession>A0A674IE48</accession>
<dbReference type="SUPFAM" id="SSF56436">
    <property type="entry name" value="C-type lectin-like"/>
    <property type="match status" value="1"/>
</dbReference>
<dbReference type="PANTHER" id="PTHR45710">
    <property type="entry name" value="C-TYPE LECTIN DOMAIN-CONTAINING PROTEIN 180"/>
    <property type="match status" value="1"/>
</dbReference>
<dbReference type="SMART" id="SM00034">
    <property type="entry name" value="CLECT"/>
    <property type="match status" value="1"/>
</dbReference>
<organism evidence="4 5">
    <name type="scientific">Terrapene triunguis</name>
    <name type="common">Three-toed box turtle</name>
    <dbReference type="NCBI Taxonomy" id="2587831"/>
    <lineage>
        <taxon>Eukaryota</taxon>
        <taxon>Metazoa</taxon>
        <taxon>Chordata</taxon>
        <taxon>Craniata</taxon>
        <taxon>Vertebrata</taxon>
        <taxon>Euteleostomi</taxon>
        <taxon>Archelosauria</taxon>
        <taxon>Testudinata</taxon>
        <taxon>Testudines</taxon>
        <taxon>Cryptodira</taxon>
        <taxon>Durocryptodira</taxon>
        <taxon>Testudinoidea</taxon>
        <taxon>Emydidae</taxon>
        <taxon>Terrapene</taxon>
    </lineage>
</organism>
<evidence type="ECO:0000313" key="5">
    <source>
        <dbReference type="Proteomes" id="UP000472274"/>
    </source>
</evidence>
<evidence type="ECO:0000313" key="4">
    <source>
        <dbReference type="Ensembl" id="ENSTMTP00000007075.1"/>
    </source>
</evidence>
<dbReference type="CDD" id="cd03593">
    <property type="entry name" value="CLECT_NK_receptors_like"/>
    <property type="match status" value="1"/>
</dbReference>
<dbReference type="Gene3D" id="3.10.100.10">
    <property type="entry name" value="Mannose-Binding Protein A, subunit A"/>
    <property type="match status" value="1"/>
</dbReference>
<proteinExistence type="predicted"/>
<dbReference type="Ensembl" id="ENSTMTT00000007312.1">
    <property type="protein sequence ID" value="ENSTMTP00000007075.1"/>
    <property type="gene ID" value="ENSTMTG00000005170.1"/>
</dbReference>
<dbReference type="Proteomes" id="UP000472274">
    <property type="component" value="Unplaced"/>
</dbReference>
<dbReference type="InterPro" id="IPR016187">
    <property type="entry name" value="CTDL_fold"/>
</dbReference>